<protein>
    <submittedName>
        <fullName evidence="4">Response regulator</fullName>
    </submittedName>
</protein>
<name>A0AA41XDZ4_9MICO</name>
<keyword evidence="5" id="KW-1185">Reference proteome</keyword>
<dbReference type="Pfam" id="PF00072">
    <property type="entry name" value="Response_reg"/>
    <property type="match status" value="1"/>
</dbReference>
<dbReference type="Gene3D" id="3.40.50.2300">
    <property type="match status" value="1"/>
</dbReference>
<dbReference type="GO" id="GO:0000160">
    <property type="term" value="P:phosphorelay signal transduction system"/>
    <property type="evidence" value="ECO:0007669"/>
    <property type="project" value="InterPro"/>
</dbReference>
<dbReference type="PROSITE" id="PS50110">
    <property type="entry name" value="RESPONSE_REGULATORY"/>
    <property type="match status" value="1"/>
</dbReference>
<keyword evidence="1 2" id="KW-0597">Phosphoprotein</keyword>
<dbReference type="PANTHER" id="PTHR44591:SF3">
    <property type="entry name" value="RESPONSE REGULATORY DOMAIN-CONTAINING PROTEIN"/>
    <property type="match status" value="1"/>
</dbReference>
<comment type="caution">
    <text evidence="4">The sequence shown here is derived from an EMBL/GenBank/DDBJ whole genome shotgun (WGS) entry which is preliminary data.</text>
</comment>
<reference evidence="4" key="1">
    <citation type="submission" date="2022-08" db="EMBL/GenBank/DDBJ databases">
        <authorList>
            <person name="Deng Y."/>
            <person name="Han X.-F."/>
            <person name="Zhang Y.-Q."/>
        </authorList>
    </citation>
    <scope>NUCLEOTIDE SEQUENCE</scope>
    <source>
        <strain evidence="4">CPCC 203407</strain>
    </source>
</reference>
<dbReference type="EMBL" id="JANLCK010000001">
    <property type="protein sequence ID" value="MCS5724723.1"/>
    <property type="molecule type" value="Genomic_DNA"/>
</dbReference>
<dbReference type="InterPro" id="IPR011006">
    <property type="entry name" value="CheY-like_superfamily"/>
</dbReference>
<evidence type="ECO:0000313" key="5">
    <source>
        <dbReference type="Proteomes" id="UP001165587"/>
    </source>
</evidence>
<organism evidence="4 5">
    <name type="scientific">Herbiconiux oxytropis</name>
    <dbReference type="NCBI Taxonomy" id="2970915"/>
    <lineage>
        <taxon>Bacteria</taxon>
        <taxon>Bacillati</taxon>
        <taxon>Actinomycetota</taxon>
        <taxon>Actinomycetes</taxon>
        <taxon>Micrococcales</taxon>
        <taxon>Microbacteriaceae</taxon>
        <taxon>Herbiconiux</taxon>
    </lineage>
</organism>
<dbReference type="InterPro" id="IPR050595">
    <property type="entry name" value="Bact_response_regulator"/>
</dbReference>
<feature type="modified residue" description="4-aspartylphosphate" evidence="2">
    <location>
        <position position="48"/>
    </location>
</feature>
<feature type="domain" description="Response regulatory" evidence="3">
    <location>
        <begin position="1"/>
        <end position="107"/>
    </location>
</feature>
<dbReference type="AlphaFoldDB" id="A0AA41XDZ4"/>
<evidence type="ECO:0000259" key="3">
    <source>
        <dbReference type="PROSITE" id="PS50110"/>
    </source>
</evidence>
<dbReference type="CDD" id="cd00156">
    <property type="entry name" value="REC"/>
    <property type="match status" value="1"/>
</dbReference>
<dbReference type="InterPro" id="IPR001789">
    <property type="entry name" value="Sig_transdc_resp-reg_receiver"/>
</dbReference>
<dbReference type="SMART" id="SM00448">
    <property type="entry name" value="REC"/>
    <property type="match status" value="1"/>
</dbReference>
<proteinExistence type="predicted"/>
<dbReference type="RefSeq" id="WP_259525152.1">
    <property type="nucleotide sequence ID" value="NZ_JANLCK010000001.1"/>
</dbReference>
<evidence type="ECO:0000256" key="1">
    <source>
        <dbReference type="ARBA" id="ARBA00022553"/>
    </source>
</evidence>
<evidence type="ECO:0000256" key="2">
    <source>
        <dbReference type="PROSITE-ProRule" id="PRU00169"/>
    </source>
</evidence>
<evidence type="ECO:0000313" key="4">
    <source>
        <dbReference type="EMBL" id="MCS5724723.1"/>
    </source>
</evidence>
<sequence length="110" mass="11962">MIVDDSEDQAHLLQVHLERLGFTVSIAGTAEDAIESYRRIEPAVAVVDLLLPGMDGWQLVDAMKAEVPGSRLVVTSVLGTEDYPTADAVLPKPFTFRQIAHTMDSIFPPG</sequence>
<accession>A0AA41XDZ4</accession>
<dbReference type="SUPFAM" id="SSF52172">
    <property type="entry name" value="CheY-like"/>
    <property type="match status" value="1"/>
</dbReference>
<dbReference type="Proteomes" id="UP001165587">
    <property type="component" value="Unassembled WGS sequence"/>
</dbReference>
<gene>
    <name evidence="4" type="ORF">N1028_02315</name>
</gene>
<dbReference type="PANTHER" id="PTHR44591">
    <property type="entry name" value="STRESS RESPONSE REGULATOR PROTEIN 1"/>
    <property type="match status" value="1"/>
</dbReference>